<evidence type="ECO:0000313" key="2">
    <source>
        <dbReference type="EMBL" id="ABI65800.1"/>
    </source>
</evidence>
<reference evidence="2 3" key="1">
    <citation type="submission" date="2006-08" db="EMBL/GenBank/DDBJ databases">
        <title>Complete sequence of Maricaulis maris MCS10.</title>
        <authorList>
            <consortium name="US DOE Joint Genome Institute"/>
            <person name="Copeland A."/>
            <person name="Lucas S."/>
            <person name="Lapidus A."/>
            <person name="Barry K."/>
            <person name="Detter J.C."/>
            <person name="Glavina del Rio T."/>
            <person name="Hammon N."/>
            <person name="Israni S."/>
            <person name="Dalin E."/>
            <person name="Tice H."/>
            <person name="Pitluck S."/>
            <person name="Saunders E."/>
            <person name="Brettin T."/>
            <person name="Bruce D."/>
            <person name="Han C."/>
            <person name="Tapia R."/>
            <person name="Gilna P."/>
            <person name="Schmutz J."/>
            <person name="Larimer F."/>
            <person name="Land M."/>
            <person name="Hauser L."/>
            <person name="Kyrpides N."/>
            <person name="Mikhailova N."/>
            <person name="Viollier P."/>
            <person name="Stephens C."/>
            <person name="Richardson P."/>
        </authorList>
    </citation>
    <scope>NUCLEOTIDE SEQUENCE [LARGE SCALE GENOMIC DNA]</scope>
    <source>
        <strain evidence="2 3">MCS10</strain>
    </source>
</reference>
<dbReference type="RefSeq" id="WP_011643447.1">
    <property type="nucleotide sequence ID" value="NC_008347.1"/>
</dbReference>
<dbReference type="EMBL" id="CP000449">
    <property type="protein sequence ID" value="ABI65800.1"/>
    <property type="molecule type" value="Genomic_DNA"/>
</dbReference>
<feature type="compositionally biased region" description="Basic and acidic residues" evidence="1">
    <location>
        <begin position="62"/>
        <end position="76"/>
    </location>
</feature>
<name>Q0API7_MARMM</name>
<proteinExistence type="predicted"/>
<dbReference type="STRING" id="394221.Mmar10_1508"/>
<keyword evidence="3" id="KW-1185">Reference proteome</keyword>
<evidence type="ECO:0000313" key="3">
    <source>
        <dbReference type="Proteomes" id="UP000001964"/>
    </source>
</evidence>
<feature type="region of interest" description="Disordered" evidence="1">
    <location>
        <begin position="39"/>
        <end position="109"/>
    </location>
</feature>
<organism evidence="2 3">
    <name type="scientific">Maricaulis maris (strain MCS10)</name>
    <name type="common">Caulobacter maris</name>
    <dbReference type="NCBI Taxonomy" id="394221"/>
    <lineage>
        <taxon>Bacteria</taxon>
        <taxon>Pseudomonadati</taxon>
        <taxon>Pseudomonadota</taxon>
        <taxon>Alphaproteobacteria</taxon>
        <taxon>Maricaulales</taxon>
        <taxon>Maricaulaceae</taxon>
        <taxon>Maricaulis</taxon>
    </lineage>
</organism>
<protein>
    <submittedName>
        <fullName evidence="2">Uncharacterized protein</fullName>
    </submittedName>
</protein>
<dbReference type="AlphaFoldDB" id="Q0API7"/>
<dbReference type="Proteomes" id="UP000001964">
    <property type="component" value="Chromosome"/>
</dbReference>
<accession>Q0API7</accession>
<evidence type="ECO:0000256" key="1">
    <source>
        <dbReference type="SAM" id="MobiDB-lite"/>
    </source>
</evidence>
<dbReference type="HOGENOM" id="CLU_2180682_0_0_5"/>
<dbReference type="OrthoDB" id="9948367at2"/>
<gene>
    <name evidence="2" type="ordered locus">Mmar10_1508</name>
</gene>
<sequence length="109" mass="11701" precursor="true">MQHVPFALSITLLLGGCAVVEMPTADVRYPDWVDERLDNAGDGRRAPAVVPVTSLPSGEGEAMDRAARRLLEEKAAMEAAAARQAEGDQRGSPEEFVTDGQARTEPPQQ</sequence>
<dbReference type="KEGG" id="mmr:Mmar10_1508"/>